<reference evidence="7 8" key="1">
    <citation type="submission" date="2024-04" db="EMBL/GenBank/DDBJ databases">
        <title>Polymorphospora sp. isolated from Baiyangdian Lake in Xiong'an New Area.</title>
        <authorList>
            <person name="Zhang X."/>
            <person name="Liu J."/>
        </authorList>
    </citation>
    <scope>NUCLEOTIDE SEQUENCE [LARGE SCALE GENOMIC DNA]</scope>
    <source>
        <strain evidence="7 8">2-325</strain>
    </source>
</reference>
<evidence type="ECO:0000313" key="7">
    <source>
        <dbReference type="EMBL" id="MFB6392848.1"/>
    </source>
</evidence>
<dbReference type="InterPro" id="IPR023296">
    <property type="entry name" value="Glyco_hydro_beta-prop_sf"/>
</dbReference>
<gene>
    <name evidence="7" type="ORF">AAFH96_06960</name>
</gene>
<evidence type="ECO:0000256" key="1">
    <source>
        <dbReference type="ARBA" id="ARBA00004834"/>
    </source>
</evidence>
<dbReference type="SUPFAM" id="SSF75005">
    <property type="entry name" value="Arabinanase/levansucrase/invertase"/>
    <property type="match status" value="1"/>
</dbReference>
<dbReference type="Pfam" id="PF04616">
    <property type="entry name" value="Glyco_hydro_43"/>
    <property type="match status" value="1"/>
</dbReference>
<feature type="signal peptide" evidence="6">
    <location>
        <begin position="1"/>
        <end position="29"/>
    </location>
</feature>
<dbReference type="PANTHER" id="PTHR43301:SF3">
    <property type="entry name" value="ARABINAN ENDO-1,5-ALPHA-L-ARABINOSIDASE A-RELATED"/>
    <property type="match status" value="1"/>
</dbReference>
<dbReference type="Gene3D" id="2.115.10.20">
    <property type="entry name" value="Glycosyl hydrolase domain, family 43"/>
    <property type="match status" value="1"/>
</dbReference>
<comment type="caution">
    <text evidence="7">The sequence shown here is derived from an EMBL/GenBank/DDBJ whole genome shotgun (WGS) entry which is preliminary data.</text>
</comment>
<keyword evidence="8" id="KW-1185">Reference proteome</keyword>
<protein>
    <submittedName>
        <fullName evidence="7">Arabinan endo-1,5-alpha-L-arabinosidase</fullName>
    </submittedName>
</protein>
<evidence type="ECO:0000313" key="8">
    <source>
        <dbReference type="Proteomes" id="UP001582793"/>
    </source>
</evidence>
<dbReference type="InterPro" id="IPR016840">
    <property type="entry name" value="Glyco_hydro_43_endo_a_Ara-ase"/>
</dbReference>
<evidence type="ECO:0000256" key="4">
    <source>
        <dbReference type="ARBA" id="ARBA00023295"/>
    </source>
</evidence>
<dbReference type="InterPro" id="IPR050727">
    <property type="entry name" value="GH43_arabinanases"/>
</dbReference>
<dbReference type="Proteomes" id="UP001582793">
    <property type="component" value="Unassembled WGS sequence"/>
</dbReference>
<proteinExistence type="inferred from homology"/>
<evidence type="ECO:0000256" key="5">
    <source>
        <dbReference type="PIRNR" id="PIRNR026534"/>
    </source>
</evidence>
<comment type="pathway">
    <text evidence="1 5">Glycan metabolism; L-arabinan degradation.</text>
</comment>
<dbReference type="PANTHER" id="PTHR43301">
    <property type="entry name" value="ARABINAN ENDO-1,5-ALPHA-L-ARABINOSIDASE"/>
    <property type="match status" value="1"/>
</dbReference>
<dbReference type="InterPro" id="IPR006710">
    <property type="entry name" value="Glyco_hydro_43"/>
</dbReference>
<comment type="similarity">
    <text evidence="2 5">Belongs to the glycosyl hydrolase 43 family.</text>
</comment>
<dbReference type="CDD" id="cd08998">
    <property type="entry name" value="GH43_Arb43a-like"/>
    <property type="match status" value="1"/>
</dbReference>
<dbReference type="PIRSF" id="PIRSF026534">
    <property type="entry name" value="Endo_alpha-L-arabinosidase"/>
    <property type="match status" value="1"/>
</dbReference>
<keyword evidence="3 5" id="KW-0378">Hydrolase</keyword>
<dbReference type="EMBL" id="JBCGDC010000013">
    <property type="protein sequence ID" value="MFB6392848.1"/>
    <property type="molecule type" value="Genomic_DNA"/>
</dbReference>
<keyword evidence="4 5" id="KW-0326">Glycosidase</keyword>
<evidence type="ECO:0000256" key="3">
    <source>
        <dbReference type="ARBA" id="ARBA00022801"/>
    </source>
</evidence>
<sequence>MSKYLTPRRATLVMSVVAVVAAMSAVALHAEAAARPPGSATAAAAAAAPVNVLATPTTPPGSYPNPGVVSGAIGTHDPTMVKTPAGTYIVAQTGDNITLTTSTDRTVFRAAGAVFPGGAPWTRAYTGGSARLWAPDISYHNGQYYLYYSASTFGENRSAIFLATSPTGASGSWTNRGLVIESRTSDNFNAIDPNLIVDDNGRWWLNFGSFWSGLQQIALNPSTGLRADSSIRLIAGRNGGAIEAPHMFKRGPYYYLWVSFDRCCQGAASTYRIMVGRSTSPNGPFVDRNGTRLTSGGGTQVLAGHGSIHGPGHQAVIADTDADVLVYHYYANNGASRLGINLLGYDSAGWPFVY</sequence>
<evidence type="ECO:0000256" key="6">
    <source>
        <dbReference type="SAM" id="SignalP"/>
    </source>
</evidence>
<keyword evidence="6" id="KW-0732">Signal</keyword>
<dbReference type="RefSeq" id="WP_375733534.1">
    <property type="nucleotide sequence ID" value="NZ_JBCGDC010000013.1"/>
</dbReference>
<accession>A0ABV5CLH8</accession>
<name>A0ABV5CLH8_9ACTN</name>
<evidence type="ECO:0000256" key="2">
    <source>
        <dbReference type="ARBA" id="ARBA00009865"/>
    </source>
</evidence>
<organism evidence="7 8">
    <name type="scientific">Polymorphospora lycopeni</name>
    <dbReference type="NCBI Taxonomy" id="3140240"/>
    <lineage>
        <taxon>Bacteria</taxon>
        <taxon>Bacillati</taxon>
        <taxon>Actinomycetota</taxon>
        <taxon>Actinomycetes</taxon>
        <taxon>Micromonosporales</taxon>
        <taxon>Micromonosporaceae</taxon>
        <taxon>Polymorphospora</taxon>
    </lineage>
</organism>
<feature type="chain" id="PRO_5046751120" evidence="6">
    <location>
        <begin position="30"/>
        <end position="354"/>
    </location>
</feature>